<keyword evidence="6" id="KW-1185">Reference proteome</keyword>
<dbReference type="Gene3D" id="4.10.240.10">
    <property type="entry name" value="Zn(2)-C6 fungal-type DNA-binding domain"/>
    <property type="match status" value="1"/>
</dbReference>
<evidence type="ECO:0000313" key="6">
    <source>
        <dbReference type="Proteomes" id="UP000717696"/>
    </source>
</evidence>
<dbReference type="InterPro" id="IPR050797">
    <property type="entry name" value="Carb_Metab_Trans_Reg"/>
</dbReference>
<dbReference type="GO" id="GO:0003677">
    <property type="term" value="F:DNA binding"/>
    <property type="evidence" value="ECO:0007669"/>
    <property type="project" value="InterPro"/>
</dbReference>
<feature type="region of interest" description="Disordered" evidence="3">
    <location>
        <begin position="123"/>
        <end position="149"/>
    </location>
</feature>
<feature type="compositionally biased region" description="Polar residues" evidence="3">
    <location>
        <begin position="590"/>
        <end position="604"/>
    </location>
</feature>
<name>A0A9P9D1K8_9HYPO</name>
<feature type="compositionally biased region" description="Polar residues" evidence="3">
    <location>
        <begin position="21"/>
        <end position="35"/>
    </location>
</feature>
<dbReference type="EMBL" id="JAGMUU010000059">
    <property type="protein sequence ID" value="KAH7110991.1"/>
    <property type="molecule type" value="Genomic_DNA"/>
</dbReference>
<reference evidence="5" key="1">
    <citation type="journal article" date="2021" name="Nat. Commun.">
        <title>Genetic determinants of endophytism in the Arabidopsis root mycobiome.</title>
        <authorList>
            <person name="Mesny F."/>
            <person name="Miyauchi S."/>
            <person name="Thiergart T."/>
            <person name="Pickel B."/>
            <person name="Atanasova L."/>
            <person name="Karlsson M."/>
            <person name="Huettel B."/>
            <person name="Barry K.W."/>
            <person name="Haridas S."/>
            <person name="Chen C."/>
            <person name="Bauer D."/>
            <person name="Andreopoulos W."/>
            <person name="Pangilinan J."/>
            <person name="LaButti K."/>
            <person name="Riley R."/>
            <person name="Lipzen A."/>
            <person name="Clum A."/>
            <person name="Drula E."/>
            <person name="Henrissat B."/>
            <person name="Kohler A."/>
            <person name="Grigoriev I.V."/>
            <person name="Martin F.M."/>
            <person name="Hacquard S."/>
        </authorList>
    </citation>
    <scope>NUCLEOTIDE SEQUENCE</scope>
    <source>
        <strain evidence="5">MPI-CAGE-AT-0021</strain>
    </source>
</reference>
<dbReference type="CDD" id="cd00067">
    <property type="entry name" value="GAL4"/>
    <property type="match status" value="1"/>
</dbReference>
<gene>
    <name evidence="5" type="ORF">B0J13DRAFT_534436</name>
</gene>
<dbReference type="GO" id="GO:0000981">
    <property type="term" value="F:DNA-binding transcription factor activity, RNA polymerase II-specific"/>
    <property type="evidence" value="ECO:0007669"/>
    <property type="project" value="InterPro"/>
</dbReference>
<feature type="region of interest" description="Disordered" evidence="3">
    <location>
        <begin position="568"/>
        <end position="604"/>
    </location>
</feature>
<keyword evidence="2" id="KW-0539">Nucleus</keyword>
<dbReference type="AlphaFoldDB" id="A0A9P9D1K8"/>
<dbReference type="Pfam" id="PF00172">
    <property type="entry name" value="Zn_clus"/>
    <property type="match status" value="1"/>
</dbReference>
<evidence type="ECO:0000313" key="5">
    <source>
        <dbReference type="EMBL" id="KAH7110991.1"/>
    </source>
</evidence>
<dbReference type="PANTHER" id="PTHR31668">
    <property type="entry name" value="GLUCOSE TRANSPORT TRANSCRIPTION REGULATOR RGT1-RELATED-RELATED"/>
    <property type="match status" value="1"/>
</dbReference>
<dbReference type="PANTHER" id="PTHR31668:SF30">
    <property type="entry name" value="ZN(II)2CYS6 TRANSCRIPTION FACTOR (EUROFUNG)"/>
    <property type="match status" value="1"/>
</dbReference>
<dbReference type="GO" id="GO:0008270">
    <property type="term" value="F:zinc ion binding"/>
    <property type="evidence" value="ECO:0007669"/>
    <property type="project" value="InterPro"/>
</dbReference>
<evidence type="ECO:0000256" key="3">
    <source>
        <dbReference type="SAM" id="MobiDB-lite"/>
    </source>
</evidence>
<dbReference type="PROSITE" id="PS50048">
    <property type="entry name" value="ZN2_CY6_FUNGAL_2"/>
    <property type="match status" value="1"/>
</dbReference>
<evidence type="ECO:0000256" key="1">
    <source>
        <dbReference type="ARBA" id="ARBA00022723"/>
    </source>
</evidence>
<dbReference type="SUPFAM" id="SSF57701">
    <property type="entry name" value="Zn2/Cys6 DNA-binding domain"/>
    <property type="match status" value="1"/>
</dbReference>
<dbReference type="OrthoDB" id="2283488at2759"/>
<organism evidence="5 6">
    <name type="scientific">Dactylonectria estremocensis</name>
    <dbReference type="NCBI Taxonomy" id="1079267"/>
    <lineage>
        <taxon>Eukaryota</taxon>
        <taxon>Fungi</taxon>
        <taxon>Dikarya</taxon>
        <taxon>Ascomycota</taxon>
        <taxon>Pezizomycotina</taxon>
        <taxon>Sordariomycetes</taxon>
        <taxon>Hypocreomycetidae</taxon>
        <taxon>Hypocreales</taxon>
        <taxon>Nectriaceae</taxon>
        <taxon>Dactylonectria</taxon>
    </lineage>
</organism>
<dbReference type="PROSITE" id="PS00463">
    <property type="entry name" value="ZN2_CY6_FUNGAL_1"/>
    <property type="match status" value="1"/>
</dbReference>
<comment type="caution">
    <text evidence="5">The sequence shown here is derived from an EMBL/GenBank/DDBJ whole genome shotgun (WGS) entry which is preliminary data.</text>
</comment>
<dbReference type="Pfam" id="PF04082">
    <property type="entry name" value="Fungal_trans"/>
    <property type="match status" value="1"/>
</dbReference>
<protein>
    <recommendedName>
        <fullName evidence="4">Zn(2)-C6 fungal-type domain-containing protein</fullName>
    </recommendedName>
</protein>
<dbReference type="InterPro" id="IPR001138">
    <property type="entry name" value="Zn2Cys6_DnaBD"/>
</dbReference>
<dbReference type="GO" id="GO:0006351">
    <property type="term" value="P:DNA-templated transcription"/>
    <property type="evidence" value="ECO:0007669"/>
    <property type="project" value="InterPro"/>
</dbReference>
<dbReference type="InterPro" id="IPR007219">
    <property type="entry name" value="XnlR_reg_dom"/>
</dbReference>
<keyword evidence="1" id="KW-0479">Metal-binding</keyword>
<sequence length="703" mass="76983">MPQDSPQPSADPGQLGGSASVDVSTTEASETSGSPRATIEIPVPATSDIPAQRRARVLNSRVSLSCDLCHKRKIKCDARQPSCANCQNIGAQCQTLRALGKRGRKARSRLPDTKVLALLRPTITEPPGLSSPGTAPNASPAEPQHVAAGNLPHNLGLQQTRAPNLHSSRQGWREASFGPNPGASLRISCTLPCLENVKFHIWLQDLARDLAAANVRTESVISYMKTCMELFSDNIYPIYPVIYKPDVSRTLVELQDPGEAWDTKSFMLLTSICAYTLAVLPTSISGASWSASQAFYRVFKKAQNAYGLADIEYPSSSSVIIHLMHAAWHHVSGSSKASWYILGEAIRAALLMRLHDENTYEAMPFVESQLCRRAFWALYTGGQASCFLGGHPSIFNKSLFWGVAVPRYPEEFGPEDRATVTQQNGRQHNISILTGFNANQDLWQAAEDLSLAERDGNSGTTATSDCTSRRLTTAYLKFCTVLDDLPTVLRFHNSVDATLEGFFFADQGNGRPHVPQALATQRTNLHISYQYLKLFFLRKYPSLCLNDPLAFPALSNLTPRTYSRMSLSPLEKTAVSPTSRLSSYRYDQGRPQTEHPQSQRGLGTGLVRQTLQIAEDMLYVIHTSGVDSLRLNGEPCTEKIRRVAASVLEVLAQDVVDAALLERAVKFRDLYPHLLARLESKASDEPDSAAAGSSGVEAYPSGS</sequence>
<accession>A0A9P9D1K8</accession>
<dbReference type="SMART" id="SM00066">
    <property type="entry name" value="GAL4"/>
    <property type="match status" value="1"/>
</dbReference>
<proteinExistence type="predicted"/>
<evidence type="ECO:0000256" key="2">
    <source>
        <dbReference type="ARBA" id="ARBA00023242"/>
    </source>
</evidence>
<dbReference type="CDD" id="cd12148">
    <property type="entry name" value="fungal_TF_MHR"/>
    <property type="match status" value="1"/>
</dbReference>
<feature type="region of interest" description="Disordered" evidence="3">
    <location>
        <begin position="681"/>
        <end position="703"/>
    </location>
</feature>
<feature type="domain" description="Zn(2)-C6 fungal-type" evidence="4">
    <location>
        <begin position="65"/>
        <end position="95"/>
    </location>
</feature>
<dbReference type="Proteomes" id="UP000717696">
    <property type="component" value="Unassembled WGS sequence"/>
</dbReference>
<evidence type="ECO:0000259" key="4">
    <source>
        <dbReference type="PROSITE" id="PS50048"/>
    </source>
</evidence>
<dbReference type="InterPro" id="IPR036864">
    <property type="entry name" value="Zn2-C6_fun-type_DNA-bd_sf"/>
</dbReference>
<feature type="region of interest" description="Disordered" evidence="3">
    <location>
        <begin position="1"/>
        <end position="45"/>
    </location>
</feature>